<feature type="domain" description="Histone deacetylase" evidence="3">
    <location>
        <begin position="17"/>
        <end position="277"/>
    </location>
</feature>
<evidence type="ECO:0000313" key="5">
    <source>
        <dbReference type="Proteomes" id="UP000050544"/>
    </source>
</evidence>
<keyword evidence="2" id="KW-0378">Hydrolase</keyword>
<dbReference type="Pfam" id="PF00850">
    <property type="entry name" value="Hist_deacetyl"/>
    <property type="match status" value="1"/>
</dbReference>
<dbReference type="InterPro" id="IPR037138">
    <property type="entry name" value="His_deacetylse_dom_sf"/>
</dbReference>
<proteinExistence type="inferred from homology"/>
<comment type="similarity">
    <text evidence="1">Belongs to the histone deacetylase family.</text>
</comment>
<sequence>MQVFYSDHCPFPLPPGHRFPAEKYRLLREALLHRGVLAPYELHPADPVPLEVLALAHTRAYIQAVLDGHLPPQIERQIGLPWSPELARRSLLSVGGTWQAAQVALREGIGGNLAGGTHHALADQGMGFCIFNDVAVTALALLEAGWVQRLAIVDLDVHQGNGTAAILAARPEVFTLSLHGEKNYPFRKVPSTLDIGLPDHCDDETYLAALREALTAVLAFRPQMVLYLAGADPLAADRLGRLDLSLAGLEQRDRMVLKACAAHDIPIVLVMAGGYAKPIELTVEAHLQTYMLAREILGSP</sequence>
<dbReference type="SUPFAM" id="SSF52768">
    <property type="entry name" value="Arginase/deacetylase"/>
    <property type="match status" value="1"/>
</dbReference>
<protein>
    <submittedName>
        <fullName evidence="4">Deacetylase</fullName>
    </submittedName>
</protein>
<dbReference type="InterPro" id="IPR023696">
    <property type="entry name" value="Ureohydrolase_dom_sf"/>
</dbReference>
<evidence type="ECO:0000256" key="2">
    <source>
        <dbReference type="ARBA" id="ARBA00022801"/>
    </source>
</evidence>
<gene>
    <name evidence="4" type="ORF">SE15_01745</name>
</gene>
<dbReference type="InterPro" id="IPR000286">
    <property type="entry name" value="HDACs"/>
</dbReference>
<dbReference type="PATRIC" id="fig|869279.4.peg.349"/>
<dbReference type="GO" id="GO:0016787">
    <property type="term" value="F:hydrolase activity"/>
    <property type="evidence" value="ECO:0007669"/>
    <property type="project" value="UniProtKB-KW"/>
</dbReference>
<dbReference type="PANTHER" id="PTHR10625:SF19">
    <property type="entry name" value="HISTONE DEACETYLASE 12"/>
    <property type="match status" value="1"/>
</dbReference>
<accession>A0A0N8GQK5</accession>
<dbReference type="Proteomes" id="UP000050544">
    <property type="component" value="Unassembled WGS sequence"/>
</dbReference>
<dbReference type="PRINTS" id="PR01270">
    <property type="entry name" value="HDASUPER"/>
</dbReference>
<dbReference type="STRING" id="869279.SE15_01745"/>
<organism evidence="4 5">
    <name type="scientific">Thermanaerothrix daxensis</name>
    <dbReference type="NCBI Taxonomy" id="869279"/>
    <lineage>
        <taxon>Bacteria</taxon>
        <taxon>Bacillati</taxon>
        <taxon>Chloroflexota</taxon>
        <taxon>Anaerolineae</taxon>
        <taxon>Anaerolineales</taxon>
        <taxon>Anaerolineaceae</taxon>
        <taxon>Thermanaerothrix</taxon>
    </lineage>
</organism>
<name>A0A0N8GQK5_9CHLR</name>
<reference evidence="4 5" key="1">
    <citation type="submission" date="2015-07" db="EMBL/GenBank/DDBJ databases">
        <title>Whole genome sequence of Thermanaerothrix daxensis DSM 23592.</title>
        <authorList>
            <person name="Hemp J."/>
            <person name="Ward L.M."/>
            <person name="Pace L.A."/>
            <person name="Fischer W.W."/>
        </authorList>
    </citation>
    <scope>NUCLEOTIDE SEQUENCE [LARGE SCALE GENOMIC DNA]</scope>
    <source>
        <strain evidence="4 5">GNS-1</strain>
    </source>
</reference>
<comment type="caution">
    <text evidence="4">The sequence shown here is derived from an EMBL/GenBank/DDBJ whole genome shotgun (WGS) entry which is preliminary data.</text>
</comment>
<evidence type="ECO:0000313" key="4">
    <source>
        <dbReference type="EMBL" id="KPL83954.1"/>
    </source>
</evidence>
<evidence type="ECO:0000256" key="1">
    <source>
        <dbReference type="ARBA" id="ARBA00005947"/>
    </source>
</evidence>
<dbReference type="EMBL" id="LGKO01000002">
    <property type="protein sequence ID" value="KPL83954.1"/>
    <property type="molecule type" value="Genomic_DNA"/>
</dbReference>
<dbReference type="RefSeq" id="WP_054520378.1">
    <property type="nucleotide sequence ID" value="NZ_LGKO01000002.1"/>
</dbReference>
<dbReference type="GO" id="GO:0040029">
    <property type="term" value="P:epigenetic regulation of gene expression"/>
    <property type="evidence" value="ECO:0007669"/>
    <property type="project" value="TreeGrafter"/>
</dbReference>
<dbReference type="OrthoDB" id="9808367at2"/>
<dbReference type="PANTHER" id="PTHR10625">
    <property type="entry name" value="HISTONE DEACETYLASE HDAC1-RELATED"/>
    <property type="match status" value="1"/>
</dbReference>
<dbReference type="AlphaFoldDB" id="A0A0N8GQK5"/>
<dbReference type="GO" id="GO:0004407">
    <property type="term" value="F:histone deacetylase activity"/>
    <property type="evidence" value="ECO:0007669"/>
    <property type="project" value="InterPro"/>
</dbReference>
<evidence type="ECO:0000259" key="3">
    <source>
        <dbReference type="Pfam" id="PF00850"/>
    </source>
</evidence>
<keyword evidence="5" id="KW-1185">Reference proteome</keyword>
<dbReference type="InterPro" id="IPR044150">
    <property type="entry name" value="HDAC_classIV"/>
</dbReference>
<dbReference type="Gene3D" id="3.40.800.20">
    <property type="entry name" value="Histone deacetylase domain"/>
    <property type="match status" value="1"/>
</dbReference>
<dbReference type="InterPro" id="IPR023801">
    <property type="entry name" value="His_deacetylse_dom"/>
</dbReference>
<dbReference type="CDD" id="cd09993">
    <property type="entry name" value="HDAC_classIV"/>
    <property type="match status" value="1"/>
</dbReference>